<evidence type="ECO:0000259" key="2">
    <source>
        <dbReference type="Pfam" id="PF08241"/>
    </source>
</evidence>
<dbReference type="InterPro" id="IPR013216">
    <property type="entry name" value="Methyltransf_11"/>
</dbReference>
<dbReference type="RefSeq" id="WP_085125985.1">
    <property type="nucleotide sequence ID" value="NZ_FWZX01000036.1"/>
</dbReference>
<dbReference type="STRING" id="560819.SAMN05428998_13616"/>
<dbReference type="GO" id="GO:0016126">
    <property type="term" value="P:sterol biosynthetic process"/>
    <property type="evidence" value="ECO:0007669"/>
    <property type="project" value="TreeGrafter"/>
</dbReference>
<dbReference type="Pfam" id="PF08241">
    <property type="entry name" value="Methyltransf_11"/>
    <property type="match status" value="1"/>
</dbReference>
<proteinExistence type="predicted"/>
<dbReference type="GO" id="GO:0003838">
    <property type="term" value="F:sterol 24-C-methyltransferase activity"/>
    <property type="evidence" value="ECO:0007669"/>
    <property type="project" value="TreeGrafter"/>
</dbReference>
<dbReference type="InterPro" id="IPR050447">
    <property type="entry name" value="Erg6_SMT_methyltransf"/>
</dbReference>
<gene>
    <name evidence="3" type="ORF">SAMN05428998_13616</name>
</gene>
<organism evidence="3 4">
    <name type="scientific">Tistlia consotensis USBA 355</name>
    <dbReference type="NCBI Taxonomy" id="560819"/>
    <lineage>
        <taxon>Bacteria</taxon>
        <taxon>Pseudomonadati</taxon>
        <taxon>Pseudomonadota</taxon>
        <taxon>Alphaproteobacteria</taxon>
        <taxon>Rhodospirillales</taxon>
        <taxon>Rhodovibrionaceae</taxon>
        <taxon>Tistlia</taxon>
    </lineage>
</organism>
<name>A0A1Y6CV24_9PROT</name>
<dbReference type="Proteomes" id="UP000192917">
    <property type="component" value="Unassembled WGS sequence"/>
</dbReference>
<evidence type="ECO:0000313" key="3">
    <source>
        <dbReference type="EMBL" id="SMF76990.1"/>
    </source>
</evidence>
<dbReference type="PANTHER" id="PTHR44068:SF1">
    <property type="entry name" value="HYPOTHETICAL LOC100005854"/>
    <property type="match status" value="1"/>
</dbReference>
<keyword evidence="4" id="KW-1185">Reference proteome</keyword>
<accession>A0A1Y6CV24</accession>
<dbReference type="GO" id="GO:0032259">
    <property type="term" value="P:methylation"/>
    <property type="evidence" value="ECO:0007669"/>
    <property type="project" value="UniProtKB-KW"/>
</dbReference>
<evidence type="ECO:0000256" key="1">
    <source>
        <dbReference type="ARBA" id="ARBA00022679"/>
    </source>
</evidence>
<dbReference type="PANTHER" id="PTHR44068">
    <property type="entry name" value="ZGC:194242"/>
    <property type="match status" value="1"/>
</dbReference>
<dbReference type="CDD" id="cd02440">
    <property type="entry name" value="AdoMet_MTases"/>
    <property type="match status" value="1"/>
</dbReference>
<dbReference type="InterPro" id="IPR029063">
    <property type="entry name" value="SAM-dependent_MTases_sf"/>
</dbReference>
<dbReference type="SUPFAM" id="SSF53335">
    <property type="entry name" value="S-adenosyl-L-methionine-dependent methyltransferases"/>
    <property type="match status" value="1"/>
</dbReference>
<dbReference type="AlphaFoldDB" id="A0A1Y6CV24"/>
<sequence>MAVFETLTSAERARQLGNPEGAVGLAVADWLNENNRQANARSVALLGVEAGNRVLEIGFGSGRTAPDVIAQAADVTYCGIDISPTMVTEAATFNAALVASGKASFDLASAENMPFAEGRFDRVFSIGVIHFWTEPATALAEVRRVMRPGGSMLMACLAPREAPDFARPEYGFHLRDGAGWDALCRAAGFTDVDVETVESEQIAPDGAPIRRYAIIVRGRA</sequence>
<keyword evidence="1 3" id="KW-0808">Transferase</keyword>
<reference evidence="3 4" key="1">
    <citation type="submission" date="2017-04" db="EMBL/GenBank/DDBJ databases">
        <authorList>
            <person name="Afonso C.L."/>
            <person name="Miller P.J."/>
            <person name="Scott M.A."/>
            <person name="Spackman E."/>
            <person name="Goraichik I."/>
            <person name="Dimitrov K.M."/>
            <person name="Suarez D.L."/>
            <person name="Swayne D.E."/>
        </authorList>
    </citation>
    <scope>NUCLEOTIDE SEQUENCE [LARGE SCALE GENOMIC DNA]</scope>
    <source>
        <strain evidence="3 4">USBA 355</strain>
    </source>
</reference>
<protein>
    <submittedName>
        <fullName evidence="3">Methyltransferase domain-containing protein</fullName>
    </submittedName>
</protein>
<keyword evidence="3" id="KW-0489">Methyltransferase</keyword>
<dbReference type="EMBL" id="FWZX01000036">
    <property type="protein sequence ID" value="SMF76990.1"/>
    <property type="molecule type" value="Genomic_DNA"/>
</dbReference>
<feature type="domain" description="Methyltransferase type 11" evidence="2">
    <location>
        <begin position="55"/>
        <end position="153"/>
    </location>
</feature>
<dbReference type="Gene3D" id="3.40.50.150">
    <property type="entry name" value="Vaccinia Virus protein VP39"/>
    <property type="match status" value="1"/>
</dbReference>
<evidence type="ECO:0000313" key="4">
    <source>
        <dbReference type="Proteomes" id="UP000192917"/>
    </source>
</evidence>